<dbReference type="Proteomes" id="UP000192455">
    <property type="component" value="Unassembled WGS sequence"/>
</dbReference>
<accession>A0A1R3X7B4</accession>
<sequence length="319" mass="34990">MALAFGSPRLAFHSLLAEQPKGSRGYVFSLARRLAVQPGQRFPDVVQYGVTVSPVLRHEYNVNGGIPSDYLRIGDFLFKVDPDSRAKNAVMAGLRASAGLSVAVAKGAVLSFSGYKEYRRAVGDDLSVREHGGAVTLSHTRDDWSYIDVSAGQYEKRRKLGDDSTKYAVVTVGRIIGSAEATRDVSGTFMRIRDNSTWQNRVRFNVASVNPHLGLWRLSVEAGDRLEGRLLPTLSVTGAYSNILFGSPTTLSLSAIQERGGKFFGTERRDDILVARADRRFGRRLDGYVSVERRNSSIEAFSHTNIEAGFVIRGLGLAN</sequence>
<dbReference type="STRING" id="515897.SAMN05421849_2422"/>
<dbReference type="RefSeq" id="WP_076650292.1">
    <property type="nucleotide sequence ID" value="NZ_FTPS01000002.1"/>
</dbReference>
<evidence type="ECO:0008006" key="3">
    <source>
        <dbReference type="Google" id="ProtNLM"/>
    </source>
</evidence>
<proteinExistence type="predicted"/>
<dbReference type="EMBL" id="FTPS01000002">
    <property type="protein sequence ID" value="SIT86796.1"/>
    <property type="molecule type" value="Genomic_DNA"/>
</dbReference>
<organism evidence="1 2">
    <name type="scientific">Pontibaca methylaminivorans</name>
    <dbReference type="NCBI Taxonomy" id="515897"/>
    <lineage>
        <taxon>Bacteria</taxon>
        <taxon>Pseudomonadati</taxon>
        <taxon>Pseudomonadota</taxon>
        <taxon>Alphaproteobacteria</taxon>
        <taxon>Rhodobacterales</taxon>
        <taxon>Roseobacteraceae</taxon>
        <taxon>Pontibaca</taxon>
    </lineage>
</organism>
<gene>
    <name evidence="1" type="ORF">SAMN05421849_2422</name>
</gene>
<reference evidence="1 2" key="1">
    <citation type="submission" date="2017-01" db="EMBL/GenBank/DDBJ databases">
        <authorList>
            <person name="Mah S.A."/>
            <person name="Swanson W.J."/>
            <person name="Moy G.W."/>
            <person name="Vacquier V.D."/>
        </authorList>
    </citation>
    <scope>NUCLEOTIDE SEQUENCE [LARGE SCALE GENOMIC DNA]</scope>
    <source>
        <strain evidence="1 2">DSM 21219</strain>
    </source>
</reference>
<keyword evidence="2" id="KW-1185">Reference proteome</keyword>
<protein>
    <recommendedName>
        <fullName evidence="3">Outer membrane autotransporter barrel domain-containing protein</fullName>
    </recommendedName>
</protein>
<name>A0A1R3X7B4_9RHOB</name>
<evidence type="ECO:0000313" key="2">
    <source>
        <dbReference type="Proteomes" id="UP000192455"/>
    </source>
</evidence>
<dbReference type="AlphaFoldDB" id="A0A1R3X7B4"/>
<evidence type="ECO:0000313" key="1">
    <source>
        <dbReference type="EMBL" id="SIT86796.1"/>
    </source>
</evidence>